<reference evidence="1 2" key="1">
    <citation type="submission" date="2022-06" db="EMBL/GenBank/DDBJ databases">
        <title>Runella sp. S5 genome sequencing.</title>
        <authorList>
            <person name="Park S."/>
        </authorList>
    </citation>
    <scope>NUCLEOTIDE SEQUENCE [LARGE SCALE GENOMIC DNA]</scope>
    <source>
        <strain evidence="1 2">S5</strain>
    </source>
</reference>
<proteinExistence type="predicted"/>
<evidence type="ECO:0000313" key="2">
    <source>
        <dbReference type="Proteomes" id="UP001204772"/>
    </source>
</evidence>
<name>A0ABT1FT73_9BACT</name>
<dbReference type="InterPro" id="IPR036388">
    <property type="entry name" value="WH-like_DNA-bd_sf"/>
</dbReference>
<gene>
    <name evidence="1" type="ORF">NCI00_14670</name>
</gene>
<dbReference type="Pfam" id="PF04255">
    <property type="entry name" value="DUF433"/>
    <property type="match status" value="1"/>
</dbReference>
<dbReference type="PANTHER" id="PTHR34849:SF3">
    <property type="entry name" value="SSR2962 PROTEIN"/>
    <property type="match status" value="1"/>
</dbReference>
<dbReference type="Gene3D" id="1.10.10.10">
    <property type="entry name" value="Winged helix-like DNA-binding domain superfamily/Winged helix DNA-binding domain"/>
    <property type="match status" value="1"/>
</dbReference>
<dbReference type="InterPro" id="IPR009057">
    <property type="entry name" value="Homeodomain-like_sf"/>
</dbReference>
<comment type="caution">
    <text evidence="1">The sequence shown here is derived from an EMBL/GenBank/DDBJ whole genome shotgun (WGS) entry which is preliminary data.</text>
</comment>
<accession>A0ABT1FT73</accession>
<dbReference type="PANTHER" id="PTHR34849">
    <property type="entry name" value="SSL5025 PROTEIN"/>
    <property type="match status" value="1"/>
</dbReference>
<organism evidence="1 2">
    <name type="scientific">Runella salmonicolor</name>
    <dbReference type="NCBI Taxonomy" id="2950278"/>
    <lineage>
        <taxon>Bacteria</taxon>
        <taxon>Pseudomonadati</taxon>
        <taxon>Bacteroidota</taxon>
        <taxon>Cytophagia</taxon>
        <taxon>Cytophagales</taxon>
        <taxon>Spirosomataceae</taxon>
        <taxon>Runella</taxon>
    </lineage>
</organism>
<dbReference type="Proteomes" id="UP001204772">
    <property type="component" value="Unassembled WGS sequence"/>
</dbReference>
<protein>
    <submittedName>
        <fullName evidence="1">DUF433 domain-containing protein</fullName>
    </submittedName>
</protein>
<sequence length="63" mass="6965">MLGKPVIKGTRIPVELVLEKLAAGQTEDELLLDYPRLTREAIHAALSLAAEAVRDMKFYKLAS</sequence>
<dbReference type="EMBL" id="JAMZEL010000005">
    <property type="protein sequence ID" value="MCP1383687.1"/>
    <property type="molecule type" value="Genomic_DNA"/>
</dbReference>
<dbReference type="InterPro" id="IPR007367">
    <property type="entry name" value="DUF433"/>
</dbReference>
<evidence type="ECO:0000313" key="1">
    <source>
        <dbReference type="EMBL" id="MCP1383687.1"/>
    </source>
</evidence>
<keyword evidence="2" id="KW-1185">Reference proteome</keyword>
<dbReference type="SUPFAM" id="SSF46689">
    <property type="entry name" value="Homeodomain-like"/>
    <property type="match status" value="1"/>
</dbReference>